<dbReference type="InterPro" id="IPR005841">
    <property type="entry name" value="Alpha-D-phosphohexomutase_SF"/>
</dbReference>
<evidence type="ECO:0000256" key="8">
    <source>
        <dbReference type="ARBA" id="ARBA00022842"/>
    </source>
</evidence>
<dbReference type="FunFam" id="3.40.120.10:FF:000021">
    <property type="entry name" value="Phosphomannomutase/phosphoglucomutase"/>
    <property type="match status" value="1"/>
</dbReference>
<protein>
    <recommendedName>
        <fullName evidence="5">phosphomannomutase</fullName>
        <ecNumber evidence="5">5.4.2.8</ecNumber>
    </recommendedName>
</protein>
<sequence length="839" mass="89893">MKMKKTDAKAGLPNTAIPLGMAIAGVAAGAAMLWLALTGFTGQRNDELIESYANQQLAGLNQSMQQLQADLGQLASNPQLQVALNQGGSATIDRLLRYQLADTLAIYTAAPGDAELVSNETAPLSFAALDMIRRAERGLPVPLEAHKVEGAWRLYGVKPLRASEKAPIGGTLTGVFQLERVLNGLPALAADVGQVRLVQHFPGGPEQELFKRGNGKGAVVRLTSSNPAWHIEFRAGPGLSHSSADPLLLVGAALLALLGGLFGMLWLQRSWTQSLRTDTHTLTQLTLGHKAAGLLLSPLEPLAQNIMQLVKRSGQTLGASPKRDDAPAPSNKADKAPSKGAESLTDPLFQDNEILDIDILDDGDPFAMSDASSPTAPSGPAIPSLPAEIFRAYDIRGVVGKSLTEEYVYWLGRSIGSASIDAGESRVMVARDGRLSGPALIEQLIKGLMESGCAVTDLGMVPTPVLYFATHTTGATSGVMLTGSHNPPAYNGLKIVVAGETLSGDQISALNTRLRDNQLHSGSGSREQRDILGDYHQYILDDVVMARPLKVVVDCGNGVAGVIAQQLLEGIGCQVIPLYCEVDGLFPNHHPDPGKPENLVELINTVKREGADLGVAFDGDADRLGFVTETGEMIYPDRLMMLFAEDIVTRHPGADIIFDVKCTRQLPALISRAGGRPVMWKSGHSLVKAKMKETGALLGGEMSGHVFFKERWFGFDDGLYSACRLLEILSMQAESASTVMSRYPAGLSTPEINLTVGETQKFAIIQALGQQADWGDGKVTTLDGIRVDFPTSWGLIRASNTTPVLVLRFEAEQQDELERVQQLFREQLQAAAPEVKITF</sequence>
<keyword evidence="9" id="KW-0413">Isomerase</keyword>
<dbReference type="GO" id="GO:0004614">
    <property type="term" value="F:phosphoglucomutase activity"/>
    <property type="evidence" value="ECO:0007669"/>
    <property type="project" value="UniProtKB-ARBA"/>
</dbReference>
<dbReference type="SUPFAM" id="SSF55957">
    <property type="entry name" value="Phosphoglucomutase, C-terminal domain"/>
    <property type="match status" value="1"/>
</dbReference>
<evidence type="ECO:0000256" key="6">
    <source>
        <dbReference type="ARBA" id="ARBA00022553"/>
    </source>
</evidence>
<feature type="domain" description="Alpha-D-phosphohexomutase alpha/beta/alpha" evidence="13">
    <location>
        <begin position="388"/>
        <end position="516"/>
    </location>
</feature>
<dbReference type="InterPro" id="IPR005845">
    <property type="entry name" value="A-D-PHexomutase_a/b/a-II"/>
</dbReference>
<dbReference type="STRING" id="472181.SAMN05216271_2564"/>
<dbReference type="InterPro" id="IPR036900">
    <property type="entry name" value="A-D-PHexomutase_C_sf"/>
</dbReference>
<dbReference type="PANTHER" id="PTHR43771">
    <property type="entry name" value="PHOSPHOMANNOMUTASE"/>
    <property type="match status" value="1"/>
</dbReference>
<dbReference type="PRINTS" id="PR00509">
    <property type="entry name" value="PGMPMM"/>
</dbReference>
<evidence type="ECO:0000256" key="2">
    <source>
        <dbReference type="ARBA" id="ARBA00001946"/>
    </source>
</evidence>
<dbReference type="GO" id="GO:0004615">
    <property type="term" value="F:phosphomannomutase activity"/>
    <property type="evidence" value="ECO:0007669"/>
    <property type="project" value="UniProtKB-EC"/>
</dbReference>
<keyword evidence="7" id="KW-0479">Metal-binding</keyword>
<dbReference type="GO" id="GO:0005975">
    <property type="term" value="P:carbohydrate metabolic process"/>
    <property type="evidence" value="ECO:0007669"/>
    <property type="project" value="InterPro"/>
</dbReference>
<organism evidence="16 17">
    <name type="scientific">Halopseudomonas sabulinigri</name>
    <dbReference type="NCBI Taxonomy" id="472181"/>
    <lineage>
        <taxon>Bacteria</taxon>
        <taxon>Pseudomonadati</taxon>
        <taxon>Pseudomonadota</taxon>
        <taxon>Gammaproteobacteria</taxon>
        <taxon>Pseudomonadales</taxon>
        <taxon>Pseudomonadaceae</taxon>
        <taxon>Halopseudomonas</taxon>
    </lineage>
</organism>
<feature type="transmembrane region" description="Helical" evidence="11">
    <location>
        <begin position="12"/>
        <end position="37"/>
    </location>
</feature>
<dbReference type="Gene3D" id="3.40.120.10">
    <property type="entry name" value="Alpha-D-Glucose-1,6-Bisphosphate, subunit A, domain 3"/>
    <property type="match status" value="3"/>
</dbReference>
<dbReference type="Gene3D" id="3.30.310.50">
    <property type="entry name" value="Alpha-D-phosphohexomutase, C-terminal domain"/>
    <property type="match status" value="1"/>
</dbReference>
<reference evidence="17" key="1">
    <citation type="submission" date="2016-10" db="EMBL/GenBank/DDBJ databases">
        <authorList>
            <person name="Varghese N."/>
            <person name="Submissions S."/>
        </authorList>
    </citation>
    <scope>NUCLEOTIDE SEQUENCE [LARGE SCALE GENOMIC DNA]</scope>
    <source>
        <strain evidence="17">JCM 14963</strain>
    </source>
</reference>
<dbReference type="Proteomes" id="UP000243413">
    <property type="component" value="Chromosome I"/>
</dbReference>
<evidence type="ECO:0000259" key="15">
    <source>
        <dbReference type="Pfam" id="PF02880"/>
    </source>
</evidence>
<accession>A0A1H1UIC1</accession>
<dbReference type="AlphaFoldDB" id="A0A1H1UIC1"/>
<evidence type="ECO:0000256" key="10">
    <source>
        <dbReference type="SAM" id="MobiDB-lite"/>
    </source>
</evidence>
<proteinExistence type="inferred from homology"/>
<name>A0A1H1UIC1_9GAMM</name>
<keyword evidence="11" id="KW-0812">Transmembrane</keyword>
<dbReference type="GO" id="GO:0000287">
    <property type="term" value="F:magnesium ion binding"/>
    <property type="evidence" value="ECO:0007669"/>
    <property type="project" value="InterPro"/>
</dbReference>
<dbReference type="PROSITE" id="PS00710">
    <property type="entry name" value="PGM_PMM"/>
    <property type="match status" value="1"/>
</dbReference>
<evidence type="ECO:0000256" key="9">
    <source>
        <dbReference type="ARBA" id="ARBA00023235"/>
    </source>
</evidence>
<dbReference type="InterPro" id="IPR005846">
    <property type="entry name" value="A-D-PHexomutase_a/b/a-III"/>
</dbReference>
<evidence type="ECO:0000259" key="12">
    <source>
        <dbReference type="Pfam" id="PF00408"/>
    </source>
</evidence>
<dbReference type="InterPro" id="IPR005844">
    <property type="entry name" value="A-D-PHexomutase_a/b/a-I"/>
</dbReference>
<feature type="compositionally biased region" description="Basic and acidic residues" evidence="10">
    <location>
        <begin position="321"/>
        <end position="337"/>
    </location>
</feature>
<evidence type="ECO:0000256" key="5">
    <source>
        <dbReference type="ARBA" id="ARBA00012730"/>
    </source>
</evidence>
<dbReference type="Pfam" id="PF00408">
    <property type="entry name" value="PGM_PMM_IV"/>
    <property type="match status" value="1"/>
</dbReference>
<feature type="domain" description="Alpha-D-phosphohexomutase C-terminal" evidence="12">
    <location>
        <begin position="751"/>
        <end position="826"/>
    </location>
</feature>
<dbReference type="RefSeq" id="WP_092287238.1">
    <property type="nucleotide sequence ID" value="NZ_LT629763.1"/>
</dbReference>
<evidence type="ECO:0000256" key="3">
    <source>
        <dbReference type="ARBA" id="ARBA00004699"/>
    </source>
</evidence>
<feature type="domain" description="Alpha-D-phosphohexomutase alpha/beta/alpha" evidence="14">
    <location>
        <begin position="542"/>
        <end position="631"/>
    </location>
</feature>
<dbReference type="InterPro" id="IPR016055">
    <property type="entry name" value="A-D-PHexomutase_a/b/a-I/II/III"/>
</dbReference>
<comment type="similarity">
    <text evidence="4">Belongs to the phosphohexose mutase family.</text>
</comment>
<dbReference type="Pfam" id="PF02880">
    <property type="entry name" value="PGM_PMM_III"/>
    <property type="match status" value="1"/>
</dbReference>
<dbReference type="InterPro" id="IPR005843">
    <property type="entry name" value="A-D-PHexomutase_C"/>
</dbReference>
<keyword evidence="8" id="KW-0460">Magnesium</keyword>
<dbReference type="SUPFAM" id="SSF53738">
    <property type="entry name" value="Phosphoglucomutase, first 3 domains"/>
    <property type="match status" value="3"/>
</dbReference>
<evidence type="ECO:0000313" key="17">
    <source>
        <dbReference type="Proteomes" id="UP000243413"/>
    </source>
</evidence>
<dbReference type="EC" id="5.4.2.8" evidence="5"/>
<feature type="domain" description="Alpha-D-phosphohexomutase alpha/beta/alpha" evidence="15">
    <location>
        <begin position="636"/>
        <end position="741"/>
    </location>
</feature>
<comment type="pathway">
    <text evidence="3">Nucleotide-sugar biosynthesis; GDP-alpha-D-mannose biosynthesis; alpha-D-mannose 1-phosphate from D-fructose 6-phosphate: step 2/2.</text>
</comment>
<dbReference type="Pfam" id="PF02879">
    <property type="entry name" value="PGM_PMM_II"/>
    <property type="match status" value="1"/>
</dbReference>
<dbReference type="GO" id="GO:1901137">
    <property type="term" value="P:carbohydrate derivative biosynthetic process"/>
    <property type="evidence" value="ECO:0007669"/>
    <property type="project" value="UniProtKB-ARBA"/>
</dbReference>
<gene>
    <name evidence="16" type="ORF">SAMN05216271_2564</name>
</gene>
<evidence type="ECO:0000256" key="1">
    <source>
        <dbReference type="ARBA" id="ARBA00000586"/>
    </source>
</evidence>
<comment type="catalytic activity">
    <reaction evidence="1">
        <text>alpha-D-mannose 1-phosphate = D-mannose 6-phosphate</text>
        <dbReference type="Rhea" id="RHEA:11140"/>
        <dbReference type="ChEBI" id="CHEBI:58409"/>
        <dbReference type="ChEBI" id="CHEBI:58735"/>
        <dbReference type="EC" id="5.4.2.8"/>
    </reaction>
</comment>
<keyword evidence="11" id="KW-0472">Membrane</keyword>
<dbReference type="OrthoDB" id="9803322at2"/>
<evidence type="ECO:0000313" key="16">
    <source>
        <dbReference type="EMBL" id="SDS72041.1"/>
    </source>
</evidence>
<dbReference type="Pfam" id="PF02878">
    <property type="entry name" value="PGM_PMM_I"/>
    <property type="match status" value="1"/>
</dbReference>
<evidence type="ECO:0000259" key="14">
    <source>
        <dbReference type="Pfam" id="PF02879"/>
    </source>
</evidence>
<keyword evidence="6" id="KW-0597">Phosphoprotein</keyword>
<feature type="region of interest" description="Disordered" evidence="10">
    <location>
        <begin position="316"/>
        <end position="344"/>
    </location>
</feature>
<evidence type="ECO:0000256" key="11">
    <source>
        <dbReference type="SAM" id="Phobius"/>
    </source>
</evidence>
<dbReference type="FunFam" id="3.40.120.10:FF:000001">
    <property type="entry name" value="Phosphoglucosamine mutase"/>
    <property type="match status" value="1"/>
</dbReference>
<dbReference type="InterPro" id="IPR016066">
    <property type="entry name" value="A-D-PHexomutase_CS"/>
</dbReference>
<dbReference type="EMBL" id="LT629763">
    <property type="protein sequence ID" value="SDS72041.1"/>
    <property type="molecule type" value="Genomic_DNA"/>
</dbReference>
<feature type="transmembrane region" description="Helical" evidence="11">
    <location>
        <begin position="247"/>
        <end position="267"/>
    </location>
</feature>
<evidence type="ECO:0000256" key="4">
    <source>
        <dbReference type="ARBA" id="ARBA00010231"/>
    </source>
</evidence>
<dbReference type="PANTHER" id="PTHR43771:SF2">
    <property type="entry name" value="PHOSPHOMANNOMUTASE_PHOSPHOGLUCOMUTASE"/>
    <property type="match status" value="1"/>
</dbReference>
<evidence type="ECO:0000256" key="7">
    <source>
        <dbReference type="ARBA" id="ARBA00022723"/>
    </source>
</evidence>
<dbReference type="CDD" id="cd03089">
    <property type="entry name" value="PMM_PGM"/>
    <property type="match status" value="1"/>
</dbReference>
<keyword evidence="11" id="KW-1133">Transmembrane helix</keyword>
<comment type="cofactor">
    <cofactor evidence="2">
        <name>Mg(2+)</name>
        <dbReference type="ChEBI" id="CHEBI:18420"/>
    </cofactor>
</comment>
<evidence type="ECO:0000259" key="13">
    <source>
        <dbReference type="Pfam" id="PF02878"/>
    </source>
</evidence>